<dbReference type="Proteomes" id="UP000002508">
    <property type="component" value="Chromosome"/>
</dbReference>
<keyword evidence="2" id="KW-0288">FMN</keyword>
<dbReference type="AlphaFoldDB" id="B8G500"/>
<name>B8G500_CHLAD</name>
<evidence type="ECO:0000256" key="4">
    <source>
        <dbReference type="ARBA" id="ARBA00023033"/>
    </source>
</evidence>
<dbReference type="RefSeq" id="WP_012615999.1">
    <property type="nucleotide sequence ID" value="NC_011831.1"/>
</dbReference>
<dbReference type="InterPro" id="IPR019952">
    <property type="entry name" value="F420_OxRdatse_Rv1855c_pred"/>
</dbReference>
<dbReference type="Pfam" id="PF00296">
    <property type="entry name" value="Bac_luciferase"/>
    <property type="match status" value="1"/>
</dbReference>
<gene>
    <name evidence="6" type="ordered locus">Cagg_0709</name>
</gene>
<keyword evidence="7" id="KW-1185">Reference proteome</keyword>
<dbReference type="InterPro" id="IPR011251">
    <property type="entry name" value="Luciferase-like_dom"/>
</dbReference>
<protein>
    <submittedName>
        <fullName evidence="6">Luciferase-like monooxygenase</fullName>
    </submittedName>
</protein>
<evidence type="ECO:0000313" key="6">
    <source>
        <dbReference type="EMBL" id="ACL23633.1"/>
    </source>
</evidence>
<dbReference type="OrthoDB" id="143323at2"/>
<feature type="domain" description="Luciferase-like" evidence="5">
    <location>
        <begin position="15"/>
        <end position="246"/>
    </location>
</feature>
<evidence type="ECO:0000256" key="1">
    <source>
        <dbReference type="ARBA" id="ARBA00022630"/>
    </source>
</evidence>
<proteinExistence type="predicted"/>
<keyword evidence="4" id="KW-0503">Monooxygenase</keyword>
<evidence type="ECO:0000256" key="2">
    <source>
        <dbReference type="ARBA" id="ARBA00022643"/>
    </source>
</evidence>
<dbReference type="HOGENOM" id="CLU_027853_6_2_0"/>
<dbReference type="KEGG" id="cag:Cagg_0709"/>
<accession>B8G500</accession>
<dbReference type="SUPFAM" id="SSF51679">
    <property type="entry name" value="Bacterial luciferase-like"/>
    <property type="match status" value="1"/>
</dbReference>
<dbReference type="PANTHER" id="PTHR42847:SF4">
    <property type="entry name" value="ALKANESULFONATE MONOOXYGENASE-RELATED"/>
    <property type="match status" value="1"/>
</dbReference>
<evidence type="ECO:0000313" key="7">
    <source>
        <dbReference type="Proteomes" id="UP000002508"/>
    </source>
</evidence>
<evidence type="ECO:0000256" key="3">
    <source>
        <dbReference type="ARBA" id="ARBA00023002"/>
    </source>
</evidence>
<dbReference type="Gene3D" id="3.20.20.30">
    <property type="entry name" value="Luciferase-like domain"/>
    <property type="match status" value="1"/>
</dbReference>
<dbReference type="GO" id="GO:0008726">
    <property type="term" value="F:alkanesulfonate monooxygenase activity"/>
    <property type="evidence" value="ECO:0007669"/>
    <property type="project" value="TreeGrafter"/>
</dbReference>
<sequence>MPIEIALMIEGQNGLTWPRWQRLAQAAEDLGFVGLYRSDHFTNATPPEKESLELWVSLTWLASHTKRIEFGPLVSPVSFRHPALTARMAAAVDDLSGGRLQLGLGAGWQEREHTMFGFDLLPVQERFHRFAEGLEVVTRLLCSETPITWIGEYYQLRDAILLPRPRRLGGPPIVIGGNGEKRTLPLTARYADEWNAVFVPPDRFAQLNAKLDELLATAGRPRAAVRRSLMTGSVFGRDDAEVERVLAGRDRATLRARGVLVGTAGEVIEQIHAFAAVGVERLMVQWLDVDDLDRLEAFATQVLPHVG</sequence>
<dbReference type="PANTHER" id="PTHR42847">
    <property type="entry name" value="ALKANESULFONATE MONOOXYGENASE"/>
    <property type="match status" value="1"/>
</dbReference>
<organism evidence="6 7">
    <name type="scientific">Chloroflexus aggregans (strain MD-66 / DSM 9485)</name>
    <dbReference type="NCBI Taxonomy" id="326427"/>
    <lineage>
        <taxon>Bacteria</taxon>
        <taxon>Bacillati</taxon>
        <taxon>Chloroflexota</taxon>
        <taxon>Chloroflexia</taxon>
        <taxon>Chloroflexales</taxon>
        <taxon>Chloroflexineae</taxon>
        <taxon>Chloroflexaceae</taxon>
        <taxon>Chloroflexus</taxon>
    </lineage>
</organism>
<reference evidence="6" key="1">
    <citation type="submission" date="2008-12" db="EMBL/GenBank/DDBJ databases">
        <title>Complete sequence of Chloroflexus aggregans DSM 9485.</title>
        <authorList>
            <consortium name="US DOE Joint Genome Institute"/>
            <person name="Lucas S."/>
            <person name="Copeland A."/>
            <person name="Lapidus A."/>
            <person name="Glavina del Rio T."/>
            <person name="Dalin E."/>
            <person name="Tice H."/>
            <person name="Pitluck S."/>
            <person name="Foster B."/>
            <person name="Larimer F."/>
            <person name="Land M."/>
            <person name="Hauser L."/>
            <person name="Kyrpides N."/>
            <person name="Mikhailova N."/>
            <person name="Bryant D."/>
            <person name="Richardson P."/>
        </authorList>
    </citation>
    <scope>NUCLEOTIDE SEQUENCE</scope>
    <source>
        <strain evidence="6">DSM 9485</strain>
    </source>
</reference>
<dbReference type="GO" id="GO:0046306">
    <property type="term" value="P:alkanesulfonate catabolic process"/>
    <property type="evidence" value="ECO:0007669"/>
    <property type="project" value="TreeGrafter"/>
</dbReference>
<dbReference type="EMBL" id="CP001337">
    <property type="protein sequence ID" value="ACL23633.1"/>
    <property type="molecule type" value="Genomic_DNA"/>
</dbReference>
<dbReference type="InterPro" id="IPR036661">
    <property type="entry name" value="Luciferase-like_sf"/>
</dbReference>
<dbReference type="InterPro" id="IPR050172">
    <property type="entry name" value="SsuD_RutA_monooxygenase"/>
</dbReference>
<evidence type="ECO:0000259" key="5">
    <source>
        <dbReference type="Pfam" id="PF00296"/>
    </source>
</evidence>
<dbReference type="NCBIfam" id="TIGR03560">
    <property type="entry name" value="F420_Rv1855c"/>
    <property type="match status" value="1"/>
</dbReference>
<keyword evidence="1" id="KW-0285">Flavoprotein</keyword>
<dbReference type="eggNOG" id="COG2141">
    <property type="taxonomic scope" value="Bacteria"/>
</dbReference>
<keyword evidence="3" id="KW-0560">Oxidoreductase</keyword>
<dbReference type="STRING" id="326427.Cagg_0709"/>